<reference evidence="1" key="1">
    <citation type="journal article" date="2021" name="Environ. Microbiol.">
        <title>Gene family expansions and transcriptome signatures uncover fungal adaptations to wood decay.</title>
        <authorList>
            <person name="Hage H."/>
            <person name="Miyauchi S."/>
            <person name="Viragh M."/>
            <person name="Drula E."/>
            <person name="Min B."/>
            <person name="Chaduli D."/>
            <person name="Navarro D."/>
            <person name="Favel A."/>
            <person name="Norest M."/>
            <person name="Lesage-Meessen L."/>
            <person name="Balint B."/>
            <person name="Merenyi Z."/>
            <person name="de Eugenio L."/>
            <person name="Morin E."/>
            <person name="Martinez A.T."/>
            <person name="Baldrian P."/>
            <person name="Stursova M."/>
            <person name="Martinez M.J."/>
            <person name="Novotny C."/>
            <person name="Magnuson J.K."/>
            <person name="Spatafora J.W."/>
            <person name="Maurice S."/>
            <person name="Pangilinan J."/>
            <person name="Andreopoulos W."/>
            <person name="LaButti K."/>
            <person name="Hundley H."/>
            <person name="Na H."/>
            <person name="Kuo A."/>
            <person name="Barry K."/>
            <person name="Lipzen A."/>
            <person name="Henrissat B."/>
            <person name="Riley R."/>
            <person name="Ahrendt S."/>
            <person name="Nagy L.G."/>
            <person name="Grigoriev I.V."/>
            <person name="Martin F."/>
            <person name="Rosso M.N."/>
        </authorList>
    </citation>
    <scope>NUCLEOTIDE SEQUENCE</scope>
    <source>
        <strain evidence="1">CBS 384.51</strain>
    </source>
</reference>
<dbReference type="EMBL" id="MU274914">
    <property type="protein sequence ID" value="KAI0088238.1"/>
    <property type="molecule type" value="Genomic_DNA"/>
</dbReference>
<evidence type="ECO:0000313" key="1">
    <source>
        <dbReference type="EMBL" id="KAI0088238.1"/>
    </source>
</evidence>
<evidence type="ECO:0000313" key="2">
    <source>
        <dbReference type="Proteomes" id="UP001055072"/>
    </source>
</evidence>
<proteinExistence type="predicted"/>
<gene>
    <name evidence="1" type="ORF">BDY19DRAFT_187678</name>
</gene>
<name>A0ACB8U1X6_9APHY</name>
<protein>
    <submittedName>
        <fullName evidence="1">Uncharacterized protein</fullName>
    </submittedName>
</protein>
<dbReference type="Proteomes" id="UP001055072">
    <property type="component" value="Unassembled WGS sequence"/>
</dbReference>
<keyword evidence="2" id="KW-1185">Reference proteome</keyword>
<organism evidence="1 2">
    <name type="scientific">Irpex rosettiformis</name>
    <dbReference type="NCBI Taxonomy" id="378272"/>
    <lineage>
        <taxon>Eukaryota</taxon>
        <taxon>Fungi</taxon>
        <taxon>Dikarya</taxon>
        <taxon>Basidiomycota</taxon>
        <taxon>Agaricomycotina</taxon>
        <taxon>Agaricomycetes</taxon>
        <taxon>Polyporales</taxon>
        <taxon>Irpicaceae</taxon>
        <taxon>Irpex</taxon>
    </lineage>
</organism>
<accession>A0ACB8U1X6</accession>
<sequence length="219" mass="25161">MTYPDKFRHKLVHLTSVSILLTILQRLNLAAKCPVWSLLPWQCSELDAMRLVLRPPTPPLRFLTTLNHQLLRVCRCRCACSYLQCLKVYTVSVMGMLAYRKKYSTDRKGMLLYLSAAAYNVTRHSDLVLHEALDNIVLGHCTRNCALFISCELSGKSNQASVLSQDEVSRSWRRAKTFWPVMTKPLSTLNFQRAYPTLLPRVADLLRNLLYKLLYLVGL</sequence>
<comment type="caution">
    <text evidence="1">The sequence shown here is derived from an EMBL/GenBank/DDBJ whole genome shotgun (WGS) entry which is preliminary data.</text>
</comment>